<dbReference type="EC" id="1.2.1.88" evidence="2"/>
<keyword evidence="13" id="KW-1185">Reference proteome</keyword>
<dbReference type="Pfam" id="PF01619">
    <property type="entry name" value="Pro_dh"/>
    <property type="match status" value="1"/>
</dbReference>
<dbReference type="InterPro" id="IPR029510">
    <property type="entry name" value="Ald_DH_CS_GLU"/>
</dbReference>
<evidence type="ECO:0000256" key="2">
    <source>
        <dbReference type="ARBA" id="ARBA00012884"/>
    </source>
</evidence>
<evidence type="ECO:0000256" key="4">
    <source>
        <dbReference type="ARBA" id="ARBA00023027"/>
    </source>
</evidence>
<evidence type="ECO:0000259" key="9">
    <source>
        <dbReference type="Pfam" id="PF00171"/>
    </source>
</evidence>
<dbReference type="Gene3D" id="3.40.605.10">
    <property type="entry name" value="Aldehyde Dehydrogenase, Chain A, domain 1"/>
    <property type="match status" value="1"/>
</dbReference>
<dbReference type="PIRSF" id="PIRSF000197">
    <property type="entry name" value="Bifunct_PutA"/>
    <property type="match status" value="1"/>
</dbReference>
<dbReference type="SUPFAM" id="SSF51730">
    <property type="entry name" value="FAD-linked oxidoreductase"/>
    <property type="match status" value="1"/>
</dbReference>
<dbReference type="FunFam" id="3.40.309.10:FF:000005">
    <property type="entry name" value="1-pyrroline-5-carboxylate dehydrogenase 1"/>
    <property type="match status" value="1"/>
</dbReference>
<dbReference type="EMBL" id="JAAGNX010000003">
    <property type="protein sequence ID" value="NDV63489.1"/>
    <property type="molecule type" value="Genomic_DNA"/>
</dbReference>
<dbReference type="InterPro" id="IPR050485">
    <property type="entry name" value="Proline_metab_enzyme"/>
</dbReference>
<feature type="domain" description="Aldehyde dehydrogenase" evidence="9">
    <location>
        <begin position="510"/>
        <end position="959"/>
    </location>
</feature>
<dbReference type="PROSITE" id="PS00070">
    <property type="entry name" value="ALDEHYDE_DEHYDR_CYS"/>
    <property type="match status" value="1"/>
</dbReference>
<dbReference type="GO" id="GO:0003700">
    <property type="term" value="F:DNA-binding transcription factor activity"/>
    <property type="evidence" value="ECO:0007669"/>
    <property type="project" value="InterPro"/>
</dbReference>
<dbReference type="Gene3D" id="3.20.20.220">
    <property type="match status" value="1"/>
</dbReference>
<dbReference type="PROSITE" id="PS00687">
    <property type="entry name" value="ALDEHYDE_DEHYDR_GLU"/>
    <property type="match status" value="1"/>
</dbReference>
<sequence length="980" mass="108237">MVRVQLDETLLEDRIQELGRECFEEIRGQKLSLMDPKAYTGKLMNWAMEDPDFRVALFRFVDVLPGLTDSASVIRHAQAYFKPVAGRLPGLLQWGLDLDPESLRAKAAAALIRRQISSLGQQFIVGGTPAEAIRRLKKIHAKGMCTTVDLLGEACVSELESEVYLDRYLELLEALDGELPVNISVKLSALYSRSKPVGFDESVAVLKKRLRKIYSRAKEIGAFVYVDMEDTTKIDITLEVVQSLLMEDEFRGWADAGIVLQAYLRRTKVDAERILSWVEARGTPISVRLVKGAYWDTETILARLASWPIPVWQKKPESDRTYEDISRFLLSHADVLRPAFASHNLRSLVHSIAVAEQLELSLEAYEFQTLYGMADPIKSVFVKRGVTVREYAPIGDMLTGMAYLVRRLLENTANEGFIRSGFLEGESAEQLLAKPELDSSDTGREYLEVNPKEEFLNVPLLDFSIGSNRDGIREALGQLRQRREGDFPRILPFINGKPVKDCPHFIASDSPEETGFTLGTVGMVGPEHLEQAVEVLKGGFAKWRETNPALRARVLFKAADLIEVSRSELVALIILECGKPWIEADADVAEAIDFCRYYGKNALDLFKSENLCAYDGEEDHHFYEARGICGIISPWNFPLAIPCGMFSAALVTGNAVILKPAEQSTLVASRLFQIFLEAGMPADVGAFLPGEGETIGRSIVQHPEIDTLVFTGSKAVGMDIIREAAVLRKGQTHVKRVIAEMGGKNAIVVDDGADLDQAVKGVLYSAFGYAGQKCSACSRLYVHTSIHDRFIERLTTAVQSLVAGRASDPSVDLGPVIDDDAMKRINGAIASAGLEAVMGRLSADREAGRYIPATLFVEVDPDHKLLQEELFGPVLAAVRVDSFEEGIRLANAHEYGLTGGVFSRHPGHLQYAARHFRVGNLYLNRSCTGALVGRQPFGGFKHSGVGSKAGGPDYLKQFVLPRIVCENTLRQGFAPMEHDS</sequence>
<dbReference type="InterPro" id="IPR016162">
    <property type="entry name" value="Ald_DH_N"/>
</dbReference>
<dbReference type="InterPro" id="IPR002872">
    <property type="entry name" value="Proline_DH_dom"/>
</dbReference>
<evidence type="ECO:0000313" key="13">
    <source>
        <dbReference type="Proteomes" id="UP000478417"/>
    </source>
</evidence>
<keyword evidence="4" id="KW-0520">NAD</keyword>
<evidence type="ECO:0000256" key="3">
    <source>
        <dbReference type="ARBA" id="ARBA00023002"/>
    </source>
</evidence>
<dbReference type="PANTHER" id="PTHR42862">
    <property type="entry name" value="DELTA-1-PYRROLINE-5-CARBOXYLATE DEHYDROGENASE 1, ISOFORM A-RELATED"/>
    <property type="match status" value="1"/>
</dbReference>
<comment type="similarity">
    <text evidence="8">Belongs to the aldehyde dehydrogenase family.</text>
</comment>
<dbReference type="AlphaFoldDB" id="A0A6B2M5Q6"/>
<dbReference type="GO" id="GO:0009898">
    <property type="term" value="C:cytoplasmic side of plasma membrane"/>
    <property type="evidence" value="ECO:0007669"/>
    <property type="project" value="TreeGrafter"/>
</dbReference>
<dbReference type="Pfam" id="PF18083">
    <property type="entry name" value="PutA_N"/>
    <property type="match status" value="1"/>
</dbReference>
<evidence type="ECO:0000259" key="11">
    <source>
        <dbReference type="Pfam" id="PF18083"/>
    </source>
</evidence>
<gene>
    <name evidence="12" type="ORF">G0Q06_13575</name>
</gene>
<keyword evidence="3 8" id="KW-0560">Oxidoreductase</keyword>
<protein>
    <recommendedName>
        <fullName evidence="2">L-glutamate gamma-semialdehyde dehydrogenase</fullName>
        <ecNumber evidence="2">1.2.1.88</ecNumber>
    </recommendedName>
</protein>
<dbReference type="GO" id="GO:0003842">
    <property type="term" value="F:L-glutamate gamma-semialdehyde dehydrogenase activity"/>
    <property type="evidence" value="ECO:0007669"/>
    <property type="project" value="UniProtKB-EC"/>
</dbReference>
<evidence type="ECO:0000256" key="7">
    <source>
        <dbReference type="PROSITE-ProRule" id="PRU10007"/>
    </source>
</evidence>
<comment type="catalytic activity">
    <reaction evidence="5">
        <text>L-glutamate 5-semialdehyde + NAD(+) + H2O = L-glutamate + NADH + 2 H(+)</text>
        <dbReference type="Rhea" id="RHEA:30235"/>
        <dbReference type="ChEBI" id="CHEBI:15377"/>
        <dbReference type="ChEBI" id="CHEBI:15378"/>
        <dbReference type="ChEBI" id="CHEBI:29985"/>
        <dbReference type="ChEBI" id="CHEBI:57540"/>
        <dbReference type="ChEBI" id="CHEBI:57945"/>
        <dbReference type="ChEBI" id="CHEBI:58066"/>
        <dbReference type="EC" id="1.2.1.88"/>
    </reaction>
</comment>
<organism evidence="12 13">
    <name type="scientific">Oceanipulchritudo coccoides</name>
    <dbReference type="NCBI Taxonomy" id="2706888"/>
    <lineage>
        <taxon>Bacteria</taxon>
        <taxon>Pseudomonadati</taxon>
        <taxon>Verrucomicrobiota</taxon>
        <taxon>Opitutia</taxon>
        <taxon>Puniceicoccales</taxon>
        <taxon>Oceanipulchritudinaceae</taxon>
        <taxon>Oceanipulchritudo</taxon>
    </lineage>
</organism>
<evidence type="ECO:0000256" key="5">
    <source>
        <dbReference type="ARBA" id="ARBA00048142"/>
    </source>
</evidence>
<dbReference type="InterPro" id="IPR029041">
    <property type="entry name" value="FAD-linked_oxidoreductase-like"/>
</dbReference>
<dbReference type="InterPro" id="IPR016161">
    <property type="entry name" value="Ald_DH/histidinol_DH"/>
</dbReference>
<dbReference type="InterPro" id="IPR016160">
    <property type="entry name" value="Ald_DH_CS_CYS"/>
</dbReference>
<comment type="caution">
    <text evidence="12">The sequence shown here is derived from an EMBL/GenBank/DDBJ whole genome shotgun (WGS) entry which is preliminary data.</text>
</comment>
<evidence type="ECO:0000256" key="8">
    <source>
        <dbReference type="RuleBase" id="RU003345"/>
    </source>
</evidence>
<evidence type="ECO:0000313" key="12">
    <source>
        <dbReference type="EMBL" id="NDV63489.1"/>
    </source>
</evidence>
<comment type="pathway">
    <text evidence="1">Amino-acid degradation; L-proline degradation into L-glutamate; L-glutamate from L-proline: step 2/2.</text>
</comment>
<dbReference type="Pfam" id="PF00171">
    <property type="entry name" value="Aldedh"/>
    <property type="match status" value="1"/>
</dbReference>
<dbReference type="RefSeq" id="WP_163967074.1">
    <property type="nucleotide sequence ID" value="NZ_JAAGNX010000003.1"/>
</dbReference>
<dbReference type="InterPro" id="IPR016163">
    <property type="entry name" value="Ald_DH_C"/>
</dbReference>
<dbReference type="InterPro" id="IPR025703">
    <property type="entry name" value="Bifunct_PutA"/>
</dbReference>
<feature type="domain" description="Proline utilization A N-terminal" evidence="11">
    <location>
        <begin position="12"/>
        <end position="123"/>
    </location>
</feature>
<feature type="active site" evidence="6">
    <location>
        <position position="774"/>
    </location>
</feature>
<name>A0A6B2M5Q6_9BACT</name>
<dbReference type="InterPro" id="IPR041514">
    <property type="entry name" value="PutA_N"/>
</dbReference>
<dbReference type="GO" id="GO:0010133">
    <property type="term" value="P:L-proline catabolic process to L-glutamate"/>
    <property type="evidence" value="ECO:0007669"/>
    <property type="project" value="InterPro"/>
</dbReference>
<dbReference type="InterPro" id="IPR015590">
    <property type="entry name" value="Aldehyde_DH_dom"/>
</dbReference>
<feature type="domain" description="Proline dehydrogenase" evidence="10">
    <location>
        <begin position="133"/>
        <end position="419"/>
    </location>
</feature>
<evidence type="ECO:0000256" key="6">
    <source>
        <dbReference type="PIRSR" id="PIRSR000197-1"/>
    </source>
</evidence>
<accession>A0A6B2M5Q6</accession>
<dbReference type="Proteomes" id="UP000478417">
    <property type="component" value="Unassembled WGS sequence"/>
</dbReference>
<dbReference type="PANTHER" id="PTHR42862:SF1">
    <property type="entry name" value="DELTA-1-PYRROLINE-5-CARBOXYLATE DEHYDROGENASE 2, ISOFORM A-RELATED"/>
    <property type="match status" value="1"/>
</dbReference>
<dbReference type="Gene3D" id="3.40.309.10">
    <property type="entry name" value="Aldehyde Dehydrogenase, Chain A, domain 2"/>
    <property type="match status" value="1"/>
</dbReference>
<evidence type="ECO:0000256" key="1">
    <source>
        <dbReference type="ARBA" id="ARBA00004786"/>
    </source>
</evidence>
<proteinExistence type="inferred from homology"/>
<reference evidence="12 13" key="1">
    <citation type="submission" date="2020-02" db="EMBL/GenBank/DDBJ databases">
        <title>Albibacoteraceae fam. nov., the first described family within the subdivision 4 Verrucomicrobia.</title>
        <authorList>
            <person name="Xi F."/>
        </authorList>
    </citation>
    <scope>NUCLEOTIDE SEQUENCE [LARGE SCALE GENOMIC DNA]</scope>
    <source>
        <strain evidence="12 13">CK1056</strain>
    </source>
</reference>
<feature type="active site" evidence="6 7">
    <location>
        <position position="740"/>
    </location>
</feature>
<dbReference type="GO" id="GO:0004657">
    <property type="term" value="F:proline dehydrogenase activity"/>
    <property type="evidence" value="ECO:0007669"/>
    <property type="project" value="InterPro"/>
</dbReference>
<dbReference type="SUPFAM" id="SSF53720">
    <property type="entry name" value="ALDH-like"/>
    <property type="match status" value="1"/>
</dbReference>
<evidence type="ECO:0000259" key="10">
    <source>
        <dbReference type="Pfam" id="PF01619"/>
    </source>
</evidence>